<dbReference type="Pfam" id="PF11211">
    <property type="entry name" value="DUF2997"/>
    <property type="match status" value="1"/>
</dbReference>
<accession>A0A2G6KH62</accession>
<organism evidence="1 2">
    <name type="scientific">candidate division KSB3 bacterium</name>
    <dbReference type="NCBI Taxonomy" id="2044937"/>
    <lineage>
        <taxon>Bacteria</taxon>
        <taxon>candidate division KSB3</taxon>
    </lineage>
</organism>
<evidence type="ECO:0008006" key="3">
    <source>
        <dbReference type="Google" id="ProtNLM"/>
    </source>
</evidence>
<evidence type="ECO:0000313" key="2">
    <source>
        <dbReference type="Proteomes" id="UP000230821"/>
    </source>
</evidence>
<dbReference type="EMBL" id="PDSK01000067">
    <property type="protein sequence ID" value="PIE35007.1"/>
    <property type="molecule type" value="Genomic_DNA"/>
</dbReference>
<sequence length="65" mass="7161">MLNKQEVEFTITPDGNVEFSIKGVKGKQCLPVAELFNVLGTVESDQPTAEFYAKGDGQDVTIRRT</sequence>
<dbReference type="Proteomes" id="UP000230821">
    <property type="component" value="Unassembled WGS sequence"/>
</dbReference>
<reference evidence="1 2" key="1">
    <citation type="submission" date="2017-10" db="EMBL/GenBank/DDBJ databases">
        <title>Novel microbial diversity and functional potential in the marine mammal oral microbiome.</title>
        <authorList>
            <person name="Dudek N.K."/>
            <person name="Sun C.L."/>
            <person name="Burstein D."/>
            <person name="Kantor R.S."/>
            <person name="Aliaga Goltsman D.S."/>
            <person name="Bik E.M."/>
            <person name="Thomas B.C."/>
            <person name="Banfield J.F."/>
            <person name="Relman D.A."/>
        </authorList>
    </citation>
    <scope>NUCLEOTIDE SEQUENCE [LARGE SCALE GENOMIC DNA]</scope>
    <source>
        <strain evidence="1">DOLJORAL78_47_16</strain>
    </source>
</reference>
<dbReference type="InterPro" id="IPR021375">
    <property type="entry name" value="DUF2997"/>
</dbReference>
<protein>
    <recommendedName>
        <fullName evidence="3">DUF2997 domain-containing protein</fullName>
    </recommendedName>
</protein>
<name>A0A2G6KH62_9BACT</name>
<dbReference type="AlphaFoldDB" id="A0A2G6KH62"/>
<evidence type="ECO:0000313" key="1">
    <source>
        <dbReference type="EMBL" id="PIE35007.1"/>
    </source>
</evidence>
<comment type="caution">
    <text evidence="1">The sequence shown here is derived from an EMBL/GenBank/DDBJ whole genome shotgun (WGS) entry which is preliminary data.</text>
</comment>
<proteinExistence type="predicted"/>
<gene>
    <name evidence="1" type="ORF">CSA56_05885</name>
</gene>